<feature type="transmembrane region" description="Helical" evidence="1">
    <location>
        <begin position="78"/>
        <end position="96"/>
    </location>
</feature>
<sequence>MPNFRAHFSCKNIINLLVRIPLATFLIHQFSHWLFSRERTLQLVQFFTANPYFHSAGRAARDLSTIQKMTRFWPPHQGYGLGEFSLVFTIFLILFMRLIDIPTVIKSISGKFYSSKILNFLITPIYTSIIPFILLLPMMRLSEMHIFVLALNFLHILGSSYIVYVIWYFLKFFEKLEKVKNE</sequence>
<dbReference type="AlphaFoldDB" id="A0AAE9IRK5"/>
<feature type="transmembrane region" description="Helical" evidence="1">
    <location>
        <begin position="12"/>
        <end position="35"/>
    </location>
</feature>
<proteinExistence type="predicted"/>
<protein>
    <submittedName>
        <fullName evidence="2">Uncharacterized protein</fullName>
    </submittedName>
</protein>
<evidence type="ECO:0000313" key="3">
    <source>
        <dbReference type="Proteomes" id="UP000827892"/>
    </source>
</evidence>
<accession>A0AAE9IRK5</accession>
<dbReference type="Proteomes" id="UP000827892">
    <property type="component" value="Chromosome III"/>
</dbReference>
<feature type="transmembrane region" description="Helical" evidence="1">
    <location>
        <begin position="144"/>
        <end position="170"/>
    </location>
</feature>
<feature type="transmembrane region" description="Helical" evidence="1">
    <location>
        <begin position="117"/>
        <end position="138"/>
    </location>
</feature>
<dbReference type="EMBL" id="CP090893">
    <property type="protein sequence ID" value="ULU02963.1"/>
    <property type="molecule type" value="Genomic_DNA"/>
</dbReference>
<gene>
    <name evidence="2" type="ORF">L3Y34_002502</name>
</gene>
<organism evidence="2 3">
    <name type="scientific">Caenorhabditis briggsae</name>
    <dbReference type="NCBI Taxonomy" id="6238"/>
    <lineage>
        <taxon>Eukaryota</taxon>
        <taxon>Metazoa</taxon>
        <taxon>Ecdysozoa</taxon>
        <taxon>Nematoda</taxon>
        <taxon>Chromadorea</taxon>
        <taxon>Rhabditida</taxon>
        <taxon>Rhabditina</taxon>
        <taxon>Rhabditomorpha</taxon>
        <taxon>Rhabditoidea</taxon>
        <taxon>Rhabditidae</taxon>
        <taxon>Peloderinae</taxon>
        <taxon>Caenorhabditis</taxon>
    </lineage>
</organism>
<keyword evidence="1" id="KW-1133">Transmembrane helix</keyword>
<evidence type="ECO:0000256" key="1">
    <source>
        <dbReference type="SAM" id="Phobius"/>
    </source>
</evidence>
<reference evidence="2 3" key="1">
    <citation type="submission" date="2022-05" db="EMBL/GenBank/DDBJ databases">
        <title>Chromosome-level reference genomes for two strains of Caenorhabditis briggsae: an improved platform for comparative genomics.</title>
        <authorList>
            <person name="Stevens L."/>
            <person name="Andersen E.C."/>
        </authorList>
    </citation>
    <scope>NUCLEOTIDE SEQUENCE [LARGE SCALE GENOMIC DNA]</scope>
    <source>
        <strain evidence="2">QX1410_ONT</strain>
        <tissue evidence="2">Whole-organism</tissue>
    </source>
</reference>
<name>A0AAE9IRK5_CAEBR</name>
<keyword evidence="1" id="KW-0812">Transmembrane</keyword>
<keyword evidence="1" id="KW-0472">Membrane</keyword>
<evidence type="ECO:0000313" key="2">
    <source>
        <dbReference type="EMBL" id="ULU02963.1"/>
    </source>
</evidence>
<dbReference type="OMA" id="WMAFRLD"/>